<proteinExistence type="predicted"/>
<sequence>MSKGTIICLCDITGVMAEPWVEAGYRAVLVDPQHPETSIDGPVERISATILEAMPRLSQIIRSENIVIVIGFPPCTDVAVSGSRWFESKRAKDPHFQGKAALVAEQCRMVGLAAGCPWAFENPVSVFSSIFGSADYTFHPYQFTGLCADDNYTKQTCLWTGNGFKAPAENMHPMVEAAIDAVKLACGRMMPKKKAIEAISGTSFAGLVTDWYPDNRIHECPPSDERANIRSATPLGFARAVFLSNAPHLNKKREAA</sequence>
<evidence type="ECO:0000313" key="2">
    <source>
        <dbReference type="Proteomes" id="UP000007841"/>
    </source>
</evidence>
<dbReference type="PATRIC" id="fig|1125630.4.peg.1201"/>
<protein>
    <recommendedName>
        <fullName evidence="3">Dcm methylase</fullName>
    </recommendedName>
</protein>
<dbReference type="Proteomes" id="UP000007841">
    <property type="component" value="Chromosome"/>
</dbReference>
<dbReference type="RefSeq" id="WP_014342888.1">
    <property type="nucleotide sequence ID" value="NC_016845.1"/>
</dbReference>
<name>A0A0H3GT13_KLEPH</name>
<evidence type="ECO:0008006" key="3">
    <source>
        <dbReference type="Google" id="ProtNLM"/>
    </source>
</evidence>
<dbReference type="KEGG" id="kpm:KPHS_12360"/>
<dbReference type="RefSeq" id="YP_005225536.1">
    <property type="nucleotide sequence ID" value="NC_016845.1"/>
</dbReference>
<dbReference type="HOGENOM" id="CLU_099881_0_0_6"/>
<dbReference type="GeneID" id="11846235"/>
<dbReference type="AlphaFoldDB" id="A0A0H3GT13"/>
<reference evidence="1 2" key="1">
    <citation type="journal article" date="2012" name="J. Bacteriol.">
        <title>Complete genome sequence of Klebsiella pneumoniae subsp. pneumoniae HS11286, a multidrug-resistant strain isolated from human sputum.</title>
        <authorList>
            <person name="Liu P."/>
            <person name="Li P."/>
            <person name="Jiang X."/>
            <person name="Bi D."/>
            <person name="Xie Y."/>
            <person name="Tai C."/>
            <person name="Deng Z."/>
            <person name="Rajakumar K."/>
            <person name="Ou H.Y."/>
        </authorList>
    </citation>
    <scope>NUCLEOTIDE SEQUENCE [LARGE SCALE GENOMIC DNA]</scope>
    <source>
        <strain evidence="1 2">HS11286</strain>
    </source>
</reference>
<dbReference type="EMBL" id="CP003200">
    <property type="protein sequence ID" value="AEW59934.1"/>
    <property type="molecule type" value="Genomic_DNA"/>
</dbReference>
<organism evidence="1 2">
    <name type="scientific">Klebsiella pneumoniae subsp. pneumoniae (strain HS11286)</name>
    <dbReference type="NCBI Taxonomy" id="1125630"/>
    <lineage>
        <taxon>Bacteria</taxon>
        <taxon>Pseudomonadati</taxon>
        <taxon>Pseudomonadota</taxon>
        <taxon>Gammaproteobacteria</taxon>
        <taxon>Enterobacterales</taxon>
        <taxon>Enterobacteriaceae</taxon>
        <taxon>Klebsiella/Raoultella group</taxon>
        <taxon>Klebsiella</taxon>
        <taxon>Klebsiella pneumoniae complex</taxon>
    </lineage>
</organism>
<evidence type="ECO:0000313" key="1">
    <source>
        <dbReference type="EMBL" id="AEW59934.1"/>
    </source>
</evidence>
<dbReference type="STRING" id="1125630.KPHS_12360"/>
<keyword evidence="2" id="KW-1185">Reference proteome</keyword>
<gene>
    <name evidence="1" type="ordered locus">KPHS_12360</name>
</gene>
<accession>A0A0H3GT13</accession>